<dbReference type="Pfam" id="PF15015">
    <property type="entry name" value="NYD-SP12_N"/>
    <property type="match status" value="2"/>
</dbReference>
<reference evidence="2" key="3">
    <citation type="submission" date="2025-09" db="UniProtKB">
        <authorList>
            <consortium name="Ensembl"/>
        </authorList>
    </citation>
    <scope>IDENTIFICATION</scope>
</reference>
<organism evidence="2 3">
    <name type="scientific">Scleropages formosus</name>
    <name type="common">Asian bonytongue</name>
    <name type="synonym">Osteoglossum formosum</name>
    <dbReference type="NCBI Taxonomy" id="113540"/>
    <lineage>
        <taxon>Eukaryota</taxon>
        <taxon>Metazoa</taxon>
        <taxon>Chordata</taxon>
        <taxon>Craniata</taxon>
        <taxon>Vertebrata</taxon>
        <taxon>Euteleostomi</taxon>
        <taxon>Actinopterygii</taxon>
        <taxon>Neopterygii</taxon>
        <taxon>Teleostei</taxon>
        <taxon>Osteoglossocephala</taxon>
        <taxon>Osteoglossomorpha</taxon>
        <taxon>Osteoglossiformes</taxon>
        <taxon>Osteoglossidae</taxon>
        <taxon>Scleropages</taxon>
    </lineage>
</organism>
<sequence length="328" mass="37003">MYVLYHINNYNGLPNFGGKRKKQSFFQHDPRFNWIQGQKHKQKKKDGIHHMKERIKSTGEGILKKQVKLGSRNRSNPRPSIFSLLRSLVVAEVGLVYGVALGTTRQLTESPASQLMCQGSEIVSPPSGPNLSFLPQIDKWLLVALQDADSYYWQKKYGIAASRFTTALERCCKFTILGKSVSADYEDVSEVADFTESTFVACYLSMWRPDLALNHPLPAPGQLLDRVGVHGAAALHRLPGPAAQSWWEQSQVMHQAPAELTLAPCLQDISQPHAELQALMTDVMDTLERRQDDKERVWNEIQKVNNEGKNNRDLSERIQSLHGVSKVQ</sequence>
<dbReference type="InterPro" id="IPR029161">
    <property type="entry name" value="SPATA16"/>
</dbReference>
<dbReference type="Ensembl" id="ENSSFOT00015078299.1">
    <property type="protein sequence ID" value="ENSSFOP00015049770.1"/>
    <property type="gene ID" value="ENSSFOG00015026188.1"/>
</dbReference>
<name>A0A8C9VG10_SCLFO</name>
<evidence type="ECO:0000313" key="3">
    <source>
        <dbReference type="Proteomes" id="UP000694397"/>
    </source>
</evidence>
<proteinExistence type="predicted"/>
<dbReference type="AlphaFoldDB" id="A0A8C9VG10"/>
<accession>A0A8C9VG10</accession>
<evidence type="ECO:0000256" key="1">
    <source>
        <dbReference type="SAM" id="MobiDB-lite"/>
    </source>
</evidence>
<feature type="region of interest" description="Disordered" evidence="1">
    <location>
        <begin position="302"/>
        <end position="328"/>
    </location>
</feature>
<dbReference type="PANTHER" id="PTHR47228">
    <property type="entry name" value="SPERMATOGENESIS-ASSOCIATED PROTEIN 16"/>
    <property type="match status" value="1"/>
</dbReference>
<keyword evidence="3" id="KW-1185">Reference proteome</keyword>
<reference evidence="2" key="2">
    <citation type="submission" date="2025-08" db="UniProtKB">
        <authorList>
            <consortium name="Ensembl"/>
        </authorList>
    </citation>
    <scope>IDENTIFICATION</scope>
</reference>
<dbReference type="GO" id="GO:0007283">
    <property type="term" value="P:spermatogenesis"/>
    <property type="evidence" value="ECO:0007669"/>
    <property type="project" value="InterPro"/>
</dbReference>
<protein>
    <submittedName>
        <fullName evidence="2">Uncharacterized protein</fullName>
    </submittedName>
</protein>
<reference evidence="2 3" key="1">
    <citation type="submission" date="2019-04" db="EMBL/GenBank/DDBJ databases">
        <authorList>
            <consortium name="Wellcome Sanger Institute Data Sharing"/>
        </authorList>
    </citation>
    <scope>NUCLEOTIDE SEQUENCE [LARGE SCALE GENOMIC DNA]</scope>
</reference>
<dbReference type="GO" id="GO:0005794">
    <property type="term" value="C:Golgi apparatus"/>
    <property type="evidence" value="ECO:0007669"/>
    <property type="project" value="InterPro"/>
</dbReference>
<evidence type="ECO:0000313" key="2">
    <source>
        <dbReference type="Ensembl" id="ENSSFOP00015049770.1"/>
    </source>
</evidence>
<dbReference type="Proteomes" id="UP000694397">
    <property type="component" value="Chromosome 8"/>
</dbReference>
<dbReference type="PANTHER" id="PTHR47228:SF1">
    <property type="entry name" value="SPERMATOGENESIS-ASSOCIATED PROTEIN 16"/>
    <property type="match status" value="1"/>
</dbReference>